<accession>A0A4V6QEU8</accession>
<organism evidence="3 4">
    <name type="scientific">Mycobacteroides franklinii</name>
    <dbReference type="NCBI Taxonomy" id="948102"/>
    <lineage>
        <taxon>Bacteria</taxon>
        <taxon>Bacillati</taxon>
        <taxon>Actinomycetota</taxon>
        <taxon>Actinomycetes</taxon>
        <taxon>Mycobacteriales</taxon>
        <taxon>Mycobacteriaceae</taxon>
        <taxon>Mycobacteroides</taxon>
    </lineage>
</organism>
<name>A0A4V6QEU8_9MYCO</name>
<feature type="transmembrane region" description="Helical" evidence="2">
    <location>
        <begin position="20"/>
        <end position="41"/>
    </location>
</feature>
<protein>
    <submittedName>
        <fullName evidence="3">Uncharacterized protein</fullName>
    </submittedName>
</protein>
<evidence type="ECO:0000256" key="1">
    <source>
        <dbReference type="SAM" id="MobiDB-lite"/>
    </source>
</evidence>
<dbReference type="Proteomes" id="UP000295165">
    <property type="component" value="Unassembled WGS sequence"/>
</dbReference>
<comment type="caution">
    <text evidence="3">The sequence shown here is derived from an EMBL/GenBank/DDBJ whole genome shotgun (WGS) entry which is preliminary data.</text>
</comment>
<keyword evidence="2" id="KW-1133">Transmembrane helix</keyword>
<reference evidence="3 4" key="1">
    <citation type="journal article" date="2019" name="Sci. Rep.">
        <title>Extended insight into the Mycobacterium chelonae-abscessus complex through whole genome sequencing of Mycobacterium salmoniphilum outbreak and Mycobacterium salmoniphilum-like strains.</title>
        <authorList>
            <person name="Behra P.R.K."/>
            <person name="Das S."/>
            <person name="Pettersson B.M.F."/>
            <person name="Shirreff L."/>
            <person name="DuCote T."/>
            <person name="Jacobsson K.G."/>
            <person name="Ennis D.G."/>
            <person name="Kirsebom L.A."/>
        </authorList>
    </citation>
    <scope>NUCLEOTIDE SEQUENCE [LARGE SCALE GENOMIC DNA]</scope>
    <source>
        <strain evidence="3 4">CCUG 63697</strain>
    </source>
</reference>
<evidence type="ECO:0000313" key="3">
    <source>
        <dbReference type="EMBL" id="TDZ52363.1"/>
    </source>
</evidence>
<dbReference type="AlphaFoldDB" id="A0A4V6QEU8"/>
<evidence type="ECO:0000256" key="2">
    <source>
        <dbReference type="SAM" id="Phobius"/>
    </source>
</evidence>
<dbReference type="EMBL" id="PECC01000026">
    <property type="protein sequence ID" value="TDZ52363.1"/>
    <property type="molecule type" value="Genomic_DNA"/>
</dbReference>
<keyword evidence="2" id="KW-0472">Membrane</keyword>
<keyword evidence="2" id="KW-0812">Transmembrane</keyword>
<sequence>MRHDASATVCIVSFLNSPTYIGMPVWVALIAPVFLVLVGLWTMRKKGPHPATYNMNDGWTHAPILWAAVDENIGDSHGHGHGHAGVEAIGGSASGKW</sequence>
<evidence type="ECO:0000313" key="4">
    <source>
        <dbReference type="Proteomes" id="UP000295165"/>
    </source>
</evidence>
<feature type="region of interest" description="Disordered" evidence="1">
    <location>
        <begin position="78"/>
        <end position="97"/>
    </location>
</feature>
<keyword evidence="4" id="KW-1185">Reference proteome</keyword>
<proteinExistence type="predicted"/>
<gene>
    <name evidence="3" type="ORF">CCUG63697_00842</name>
</gene>